<evidence type="ECO:0000256" key="1">
    <source>
        <dbReference type="SAM" id="MobiDB-lite"/>
    </source>
</evidence>
<keyword evidence="2" id="KW-0472">Membrane</keyword>
<feature type="region of interest" description="Disordered" evidence="1">
    <location>
        <begin position="233"/>
        <end position="275"/>
    </location>
</feature>
<evidence type="ECO:0000313" key="4">
    <source>
        <dbReference type="Proteomes" id="UP000694546"/>
    </source>
</evidence>
<protein>
    <submittedName>
        <fullName evidence="3">Uncharacterized LOC115533981</fullName>
    </submittedName>
</protein>
<keyword evidence="2" id="KW-0812">Transmembrane</keyword>
<dbReference type="PANTHER" id="PTHR46879">
    <property type="entry name" value="SUSHI DOMAIN-CONTAINING PROTEIN 3"/>
    <property type="match status" value="1"/>
</dbReference>
<feature type="transmembrane region" description="Helical" evidence="2">
    <location>
        <begin position="98"/>
        <end position="124"/>
    </location>
</feature>
<dbReference type="Ensembl" id="ENSGMOT00000064127.1">
    <property type="protein sequence ID" value="ENSGMOP00000062545.1"/>
    <property type="gene ID" value="ENSGMOG00000035790.1"/>
</dbReference>
<keyword evidence="4" id="KW-1185">Reference proteome</keyword>
<organism evidence="3 4">
    <name type="scientific">Gadus morhua</name>
    <name type="common">Atlantic cod</name>
    <dbReference type="NCBI Taxonomy" id="8049"/>
    <lineage>
        <taxon>Eukaryota</taxon>
        <taxon>Metazoa</taxon>
        <taxon>Chordata</taxon>
        <taxon>Craniata</taxon>
        <taxon>Vertebrata</taxon>
        <taxon>Euteleostomi</taxon>
        <taxon>Actinopterygii</taxon>
        <taxon>Neopterygii</taxon>
        <taxon>Teleostei</taxon>
        <taxon>Neoteleostei</taxon>
        <taxon>Acanthomorphata</taxon>
        <taxon>Zeiogadaria</taxon>
        <taxon>Gadariae</taxon>
        <taxon>Gadiformes</taxon>
        <taxon>Gadoidei</taxon>
        <taxon>Gadidae</taxon>
        <taxon>Gadus</taxon>
    </lineage>
</organism>
<accession>A0A8C5CIB2</accession>
<dbReference type="Proteomes" id="UP000694546">
    <property type="component" value="Chromosome 1"/>
</dbReference>
<dbReference type="AlphaFoldDB" id="A0A8C5CIB2"/>
<reference evidence="3" key="3">
    <citation type="submission" date="2025-09" db="UniProtKB">
        <authorList>
            <consortium name="Ensembl"/>
        </authorList>
    </citation>
    <scope>IDENTIFICATION</scope>
</reference>
<name>A0A8C5CIB2_GADMO</name>
<feature type="compositionally biased region" description="Polar residues" evidence="1">
    <location>
        <begin position="243"/>
        <end position="252"/>
    </location>
</feature>
<dbReference type="RefSeq" id="XP_030200586.1">
    <property type="nucleotide sequence ID" value="XM_030344726.1"/>
</dbReference>
<evidence type="ECO:0000256" key="2">
    <source>
        <dbReference type="SAM" id="Phobius"/>
    </source>
</evidence>
<reference evidence="3" key="2">
    <citation type="submission" date="2025-08" db="UniProtKB">
        <authorList>
            <consortium name="Ensembl"/>
        </authorList>
    </citation>
    <scope>IDENTIFICATION</scope>
</reference>
<proteinExistence type="predicted"/>
<reference evidence="3" key="1">
    <citation type="submission" date="2019-07" db="EMBL/GenBank/DDBJ databases">
        <authorList>
            <consortium name="Wellcome Sanger Institute Data Sharing"/>
        </authorList>
    </citation>
    <scope>NUCLEOTIDE SEQUENCE [LARGE SCALE GENOMIC DNA]</scope>
</reference>
<feature type="region of interest" description="Disordered" evidence="1">
    <location>
        <begin position="152"/>
        <end position="182"/>
    </location>
</feature>
<dbReference type="InterPro" id="IPR053067">
    <property type="entry name" value="SUSD3"/>
</dbReference>
<dbReference type="GeneID" id="115533981"/>
<dbReference type="GO" id="GO:0005886">
    <property type="term" value="C:plasma membrane"/>
    <property type="evidence" value="ECO:0007669"/>
    <property type="project" value="TreeGrafter"/>
</dbReference>
<dbReference type="PANTHER" id="PTHR46879:SF1">
    <property type="entry name" value="SUSHI DOMAIN-CONTAINING PROTEIN 3"/>
    <property type="match status" value="1"/>
</dbReference>
<dbReference type="GeneTree" id="ENSGT00940000168452"/>
<sequence length="322" mass="34885">MAGATSITSLEPANDSRAKNIGALAQQCTPRPRPSLGTQRVIQGNGTNVGTVISLQCPDHTRLMGSNVVCEMSPSSPQWVGETYCSPMSAYGEFGFRVAVWASIVSSCVIVVLTMAFIICCLHARFKTKTRKRSHQKRETEEEEWLRRQCEGGRTGFPHHHHDHSRNNNNNNSRQKAAAMLSGGRDGAFVDNKAPCGSCLLHPYADRTVPSSTPLPGIGYRQSPLTRDMRLEQDEAGPHPNSHYLQRNSPATNGPPCPMGHGEQESGPAQSSAACLAGGRGAGVVRQLGGQEHRLPRVAPHTSQEPQVVKPKKECSIRIISV</sequence>
<keyword evidence="2" id="KW-1133">Transmembrane helix</keyword>
<gene>
    <name evidence="3" type="primary">LOC115533981</name>
</gene>
<evidence type="ECO:0000313" key="3">
    <source>
        <dbReference type="Ensembl" id="ENSGMOP00000062545.1"/>
    </source>
</evidence>